<dbReference type="InterPro" id="IPR001608">
    <property type="entry name" value="Ala_racemase_N"/>
</dbReference>
<accession>A0A1G9MQ58</accession>
<comment type="function">
    <text evidence="2">Pyridoxal 5'-phosphate (PLP)-binding protein, which is involved in PLP homeostasis.</text>
</comment>
<evidence type="ECO:0000256" key="1">
    <source>
        <dbReference type="ARBA" id="ARBA00022898"/>
    </source>
</evidence>
<evidence type="ECO:0000313" key="6">
    <source>
        <dbReference type="EMBL" id="SDL76398.1"/>
    </source>
</evidence>
<dbReference type="NCBIfam" id="TIGR00044">
    <property type="entry name" value="YggS family pyridoxal phosphate-dependent enzyme"/>
    <property type="match status" value="1"/>
</dbReference>
<feature type="domain" description="Alanine racemase N-terminal" evidence="5">
    <location>
        <begin position="6"/>
        <end position="222"/>
    </location>
</feature>
<keyword evidence="1 2" id="KW-0663">Pyridoxal phosphate</keyword>
<gene>
    <name evidence="6" type="ORF">SAMN05216244_0685</name>
</gene>
<protein>
    <recommendedName>
        <fullName evidence="2">Pyridoxal phosphate homeostasis protein</fullName>
        <shortName evidence="2">PLP homeostasis protein</shortName>
    </recommendedName>
</protein>
<evidence type="ECO:0000256" key="2">
    <source>
        <dbReference type="HAMAP-Rule" id="MF_02087"/>
    </source>
</evidence>
<dbReference type="OrthoDB" id="9804072at2"/>
<dbReference type="HAMAP" id="MF_02087">
    <property type="entry name" value="PLP_homeostasis"/>
    <property type="match status" value="1"/>
</dbReference>
<dbReference type="InterPro" id="IPR011078">
    <property type="entry name" value="PyrdxlP_homeostasis"/>
</dbReference>
<dbReference type="RefSeq" id="WP_074597443.1">
    <property type="nucleotide sequence ID" value="NZ_FNHF01000001.1"/>
</dbReference>
<dbReference type="InterPro" id="IPR029066">
    <property type="entry name" value="PLP-binding_barrel"/>
</dbReference>
<dbReference type="STRING" id="482461.SAMN05216244_0685"/>
<evidence type="ECO:0000256" key="4">
    <source>
        <dbReference type="RuleBase" id="RU004514"/>
    </source>
</evidence>
<dbReference type="PIRSF" id="PIRSF004848">
    <property type="entry name" value="YBL036c_PLPDEIII"/>
    <property type="match status" value="1"/>
</dbReference>
<dbReference type="GO" id="GO:0030170">
    <property type="term" value="F:pyridoxal phosphate binding"/>
    <property type="evidence" value="ECO:0007669"/>
    <property type="project" value="UniProtKB-UniRule"/>
</dbReference>
<dbReference type="PANTHER" id="PTHR10146:SF14">
    <property type="entry name" value="PYRIDOXAL PHOSPHATE HOMEOSTASIS PROTEIN"/>
    <property type="match status" value="1"/>
</dbReference>
<keyword evidence="7" id="KW-1185">Reference proteome</keyword>
<proteinExistence type="inferred from homology"/>
<dbReference type="Pfam" id="PF01168">
    <property type="entry name" value="Ala_racemase_N"/>
    <property type="match status" value="1"/>
</dbReference>
<comment type="similarity">
    <text evidence="2 4">Belongs to the pyridoxal phosphate-binding protein YggS/PROSC family.</text>
</comment>
<dbReference type="PANTHER" id="PTHR10146">
    <property type="entry name" value="PROLINE SYNTHETASE CO-TRANSCRIBED BACTERIAL HOMOLOG PROTEIN"/>
    <property type="match status" value="1"/>
</dbReference>
<evidence type="ECO:0000313" key="7">
    <source>
        <dbReference type="Proteomes" id="UP000182347"/>
    </source>
</evidence>
<dbReference type="CDD" id="cd00635">
    <property type="entry name" value="PLPDE_III_YBL036c_like"/>
    <property type="match status" value="1"/>
</dbReference>
<sequence>MDVATNLEQIQQNIGEACRKAGRKEEEITLIGVTKYVTIERTEEALAAGVRHLGENRLEGFSEKYNAIGKRAKWHFIGSLQSRKVKDMINKIDMLHSLDRNSLAKEINKRAERTVPCFVQINTSGEASKHGIEPEQALGFIEGLAQYDKIQVVGLMTMAPFVEDETIIRQTFRTLKMLRDEVKQKDYQHAPCRYLSMGMSNDYQLAIEEGATHIRIGSKLVGQK</sequence>
<dbReference type="SUPFAM" id="SSF51419">
    <property type="entry name" value="PLP-binding barrel"/>
    <property type="match status" value="1"/>
</dbReference>
<reference evidence="7" key="1">
    <citation type="submission" date="2016-10" db="EMBL/GenBank/DDBJ databases">
        <authorList>
            <person name="Varghese N."/>
            <person name="Submissions S."/>
        </authorList>
    </citation>
    <scope>NUCLEOTIDE SEQUENCE [LARGE SCALE GENOMIC DNA]</scope>
    <source>
        <strain evidence="7">CGMCC 1.6199</strain>
    </source>
</reference>
<evidence type="ECO:0000256" key="3">
    <source>
        <dbReference type="PIRSR" id="PIRSR004848-1"/>
    </source>
</evidence>
<dbReference type="Gene3D" id="3.20.20.10">
    <property type="entry name" value="Alanine racemase"/>
    <property type="match status" value="1"/>
</dbReference>
<dbReference type="Proteomes" id="UP000182347">
    <property type="component" value="Unassembled WGS sequence"/>
</dbReference>
<feature type="modified residue" description="N6-(pyridoxal phosphate)lysine" evidence="2 3">
    <location>
        <position position="35"/>
    </location>
</feature>
<dbReference type="FunFam" id="3.20.20.10:FF:000011">
    <property type="entry name" value="Pyridoxal phosphate homeostasis protein"/>
    <property type="match status" value="1"/>
</dbReference>
<dbReference type="AlphaFoldDB" id="A0A1G9MQ58"/>
<evidence type="ECO:0000259" key="5">
    <source>
        <dbReference type="Pfam" id="PF01168"/>
    </source>
</evidence>
<dbReference type="EMBL" id="FNHF01000001">
    <property type="protein sequence ID" value="SDL76398.1"/>
    <property type="molecule type" value="Genomic_DNA"/>
</dbReference>
<name>A0A1G9MQ58_9BACI</name>
<comment type="cofactor">
    <cofactor evidence="3">
        <name>pyridoxal 5'-phosphate</name>
        <dbReference type="ChEBI" id="CHEBI:597326"/>
    </cofactor>
</comment>
<organism evidence="6 7">
    <name type="scientific">Sediminibacillus halophilus</name>
    <dbReference type="NCBI Taxonomy" id="482461"/>
    <lineage>
        <taxon>Bacteria</taxon>
        <taxon>Bacillati</taxon>
        <taxon>Bacillota</taxon>
        <taxon>Bacilli</taxon>
        <taxon>Bacillales</taxon>
        <taxon>Bacillaceae</taxon>
        <taxon>Sediminibacillus</taxon>
    </lineage>
</organism>